<gene>
    <name evidence="14" type="ORF">N864_20625</name>
</gene>
<accession>W9GP02</accession>
<evidence type="ECO:0000259" key="12">
    <source>
        <dbReference type="SMART" id="SM00065"/>
    </source>
</evidence>
<proteinExistence type="predicted"/>
<dbReference type="SUPFAM" id="SSF55874">
    <property type="entry name" value="ATPase domain of HSP90 chaperone/DNA topoisomerase II/histidine kinase"/>
    <property type="match status" value="1"/>
</dbReference>
<evidence type="ECO:0000256" key="4">
    <source>
        <dbReference type="ARBA" id="ARBA00022553"/>
    </source>
</evidence>
<dbReference type="SUPFAM" id="SSF55781">
    <property type="entry name" value="GAF domain-like"/>
    <property type="match status" value="1"/>
</dbReference>
<dbReference type="RefSeq" id="WP_051518319.1">
    <property type="nucleotide sequence ID" value="NZ_AWQS01000043.1"/>
</dbReference>
<organism evidence="14 15">
    <name type="scientific">Intrasporangium chromatireducens Q5-1</name>
    <dbReference type="NCBI Taxonomy" id="584657"/>
    <lineage>
        <taxon>Bacteria</taxon>
        <taxon>Bacillati</taxon>
        <taxon>Actinomycetota</taxon>
        <taxon>Actinomycetes</taxon>
        <taxon>Micrococcales</taxon>
        <taxon>Intrasporangiaceae</taxon>
        <taxon>Intrasporangium</taxon>
    </lineage>
</organism>
<dbReference type="InterPro" id="IPR003018">
    <property type="entry name" value="GAF"/>
</dbReference>
<dbReference type="SMART" id="SM00065">
    <property type="entry name" value="GAF"/>
    <property type="match status" value="1"/>
</dbReference>
<dbReference type="InterPro" id="IPR003594">
    <property type="entry name" value="HATPase_dom"/>
</dbReference>
<dbReference type="AlphaFoldDB" id="W9GP02"/>
<dbReference type="GO" id="GO:0070026">
    <property type="term" value="F:nitric oxide binding"/>
    <property type="evidence" value="ECO:0007669"/>
    <property type="project" value="UniProtKB-ARBA"/>
</dbReference>
<dbReference type="Proteomes" id="UP000019494">
    <property type="component" value="Unassembled WGS sequence"/>
</dbReference>
<evidence type="ECO:0000256" key="10">
    <source>
        <dbReference type="ARBA" id="ARBA00023012"/>
    </source>
</evidence>
<dbReference type="SMART" id="SM00387">
    <property type="entry name" value="HATPase_c"/>
    <property type="match status" value="1"/>
</dbReference>
<evidence type="ECO:0000256" key="1">
    <source>
        <dbReference type="ARBA" id="ARBA00001946"/>
    </source>
</evidence>
<dbReference type="GO" id="GO:0019826">
    <property type="term" value="F:oxygen sensor activity"/>
    <property type="evidence" value="ECO:0007669"/>
    <property type="project" value="UniProtKB-ARBA"/>
</dbReference>
<dbReference type="GO" id="GO:0046983">
    <property type="term" value="F:protein dimerization activity"/>
    <property type="evidence" value="ECO:0007669"/>
    <property type="project" value="InterPro"/>
</dbReference>
<evidence type="ECO:0000259" key="13">
    <source>
        <dbReference type="SMART" id="SM00387"/>
    </source>
</evidence>
<dbReference type="FunFam" id="3.30.450.40:FF:000052">
    <property type="entry name" value="Oxygen sensor histidine kinase response regulator DevS/DosS"/>
    <property type="match status" value="1"/>
</dbReference>
<keyword evidence="5" id="KW-0808">Transferase</keyword>
<dbReference type="GO" id="GO:0016020">
    <property type="term" value="C:membrane"/>
    <property type="evidence" value="ECO:0007669"/>
    <property type="project" value="InterPro"/>
</dbReference>
<evidence type="ECO:0000256" key="8">
    <source>
        <dbReference type="ARBA" id="ARBA00022842"/>
    </source>
</evidence>
<dbReference type="InterPro" id="IPR029016">
    <property type="entry name" value="GAF-like_dom_sf"/>
</dbReference>
<dbReference type="Pfam" id="PF07730">
    <property type="entry name" value="HisKA_3"/>
    <property type="match status" value="1"/>
</dbReference>
<dbReference type="GO" id="GO:0019825">
    <property type="term" value="F:oxygen binding"/>
    <property type="evidence" value="ECO:0007669"/>
    <property type="project" value="UniProtKB-ARBA"/>
</dbReference>
<keyword evidence="4" id="KW-0597">Phosphoprotein</keyword>
<keyword evidence="8" id="KW-0460">Magnesium</keyword>
<dbReference type="InterPro" id="IPR050482">
    <property type="entry name" value="Sensor_HK_TwoCompSys"/>
</dbReference>
<feature type="domain" description="Histidine kinase/HSP90-like ATPase" evidence="13">
    <location>
        <begin position="484"/>
        <end position="573"/>
    </location>
</feature>
<evidence type="ECO:0000256" key="3">
    <source>
        <dbReference type="ARBA" id="ARBA00022490"/>
    </source>
</evidence>
<dbReference type="GO" id="GO:0005524">
    <property type="term" value="F:ATP binding"/>
    <property type="evidence" value="ECO:0007669"/>
    <property type="project" value="UniProtKB-ARBA"/>
</dbReference>
<keyword evidence="3" id="KW-0963">Cytoplasm</keyword>
<dbReference type="Pfam" id="PF02518">
    <property type="entry name" value="HATPase_c"/>
    <property type="match status" value="1"/>
</dbReference>
<evidence type="ECO:0000256" key="7">
    <source>
        <dbReference type="ARBA" id="ARBA00022777"/>
    </source>
</evidence>
<evidence type="ECO:0000313" key="14">
    <source>
        <dbReference type="EMBL" id="EWT06533.1"/>
    </source>
</evidence>
<dbReference type="GO" id="GO:0000155">
    <property type="term" value="F:phosphorelay sensor kinase activity"/>
    <property type="evidence" value="ECO:0007669"/>
    <property type="project" value="InterPro"/>
</dbReference>
<feature type="region of interest" description="Disordered" evidence="11">
    <location>
        <begin position="1"/>
        <end position="20"/>
    </location>
</feature>
<name>W9GP02_9MICO</name>
<dbReference type="Gene3D" id="3.30.565.10">
    <property type="entry name" value="Histidine kinase-like ATPase, C-terminal domain"/>
    <property type="match status" value="1"/>
</dbReference>
<evidence type="ECO:0000256" key="2">
    <source>
        <dbReference type="ARBA" id="ARBA00001971"/>
    </source>
</evidence>
<comment type="caution">
    <text evidence="14">The sequence shown here is derived from an EMBL/GenBank/DDBJ whole genome shotgun (WGS) entry which is preliminary data.</text>
</comment>
<sequence length="574" mass="60957">MEGLRGSQARLISGGRTDGQDELRERLGATVSAARTSQSQLTSLLDAVLAISSDLDLPDVLERIVAAACRLVDARYGALGVLGPGGERLVEFVTHGVSPEVRAAIGDLPTGKGVLGLLIQEPQPLRIRDIHQHAASQGFPPNHPEMRSFLGVPVRTRDEVFGNLYLADKQGADEFSEADESMVVALAAAAGIAIQNARLYDQVERQTEWSSAVVRFSRQLLQADDDGPALAMLVEDVQLLSGAAAVAVVLWEDGGVWLGSSTSGAGPGPLEPEDWRSAWALGDGARLLREGSGADRLRASALSVLGTGPDVEVAVVPAVIAEVPFALLLVAWPPGDDGLGRAEAARLRPLADFARQTGLALAAAQGQRNRARMALLEDRDRIARDMHDHVIQRLFATGLSLQSASPLTVHPVVRERVLEAVDDLDTAIKDIRHTIFELHRTGAGSSSMSDAVAELHGVAVDYADALGFTPELTVEGRLDSLNGDLRRDVVAVLREGIANAARHAKPSSVRARVTVASQVTVAVQDDGVGIPEDAPRSGLANLADRAEQWGGTLEIRSGPREGTTLVWRVPRPAR</sequence>
<dbReference type="GO" id="GO:0070025">
    <property type="term" value="F:carbon monoxide binding"/>
    <property type="evidence" value="ECO:0007669"/>
    <property type="project" value="UniProtKB-ARBA"/>
</dbReference>
<keyword evidence="15" id="KW-1185">Reference proteome</keyword>
<comment type="cofactor">
    <cofactor evidence="2">
        <name>heme</name>
        <dbReference type="ChEBI" id="CHEBI:30413"/>
    </cofactor>
</comment>
<dbReference type="PANTHER" id="PTHR24421:SF56">
    <property type="entry name" value="OXYGEN SENSOR HISTIDINE KINASE RESPONSE REGULATOR DOST"/>
    <property type="match status" value="1"/>
</dbReference>
<dbReference type="PANTHER" id="PTHR24421">
    <property type="entry name" value="NITRATE/NITRITE SENSOR PROTEIN NARX-RELATED"/>
    <property type="match status" value="1"/>
</dbReference>
<keyword evidence="7" id="KW-0418">Kinase</keyword>
<dbReference type="EMBL" id="AWQS01000043">
    <property type="protein sequence ID" value="EWT06533.1"/>
    <property type="molecule type" value="Genomic_DNA"/>
</dbReference>
<dbReference type="GO" id="GO:0070483">
    <property type="term" value="P:detection of hypoxia"/>
    <property type="evidence" value="ECO:0007669"/>
    <property type="project" value="UniProtKB-ARBA"/>
</dbReference>
<dbReference type="GO" id="GO:0020037">
    <property type="term" value="F:heme binding"/>
    <property type="evidence" value="ECO:0007669"/>
    <property type="project" value="UniProtKB-ARBA"/>
</dbReference>
<evidence type="ECO:0000256" key="6">
    <source>
        <dbReference type="ARBA" id="ARBA00022723"/>
    </source>
</evidence>
<keyword evidence="6" id="KW-0479">Metal-binding</keyword>
<protein>
    <submittedName>
        <fullName evidence="14">ATPase</fullName>
    </submittedName>
</protein>
<dbReference type="Pfam" id="PF13185">
    <property type="entry name" value="GAF_2"/>
    <property type="match status" value="1"/>
</dbReference>
<reference evidence="15" key="1">
    <citation type="submission" date="2013-08" db="EMBL/GenBank/DDBJ databases">
        <title>Intrasporangium oryzae NRRL B-24470.</title>
        <authorList>
            <person name="Liu H."/>
            <person name="Wang G."/>
        </authorList>
    </citation>
    <scope>NUCLEOTIDE SEQUENCE [LARGE SCALE GENOMIC DNA]</scope>
    <source>
        <strain evidence="15">Q5-1</strain>
    </source>
</reference>
<evidence type="ECO:0000313" key="15">
    <source>
        <dbReference type="Proteomes" id="UP000019494"/>
    </source>
</evidence>
<dbReference type="InterPro" id="IPR011712">
    <property type="entry name" value="Sig_transdc_His_kin_sub3_dim/P"/>
</dbReference>
<dbReference type="PATRIC" id="fig|584657.3.peg.1540"/>
<dbReference type="Gene3D" id="3.30.450.40">
    <property type="match status" value="1"/>
</dbReference>
<evidence type="ECO:0000256" key="11">
    <source>
        <dbReference type="SAM" id="MobiDB-lite"/>
    </source>
</evidence>
<dbReference type="Gene3D" id="1.20.5.1930">
    <property type="match status" value="1"/>
</dbReference>
<comment type="cofactor">
    <cofactor evidence="1">
        <name>Mg(2+)</name>
        <dbReference type="ChEBI" id="CHEBI:18420"/>
    </cofactor>
</comment>
<feature type="domain" description="GAF" evidence="12">
    <location>
        <begin position="56"/>
        <end position="204"/>
    </location>
</feature>
<evidence type="ECO:0000256" key="5">
    <source>
        <dbReference type="ARBA" id="ARBA00022679"/>
    </source>
</evidence>
<keyword evidence="10" id="KW-0902">Two-component regulatory system</keyword>
<dbReference type="CDD" id="cd16917">
    <property type="entry name" value="HATPase_UhpB-NarQ-NarX-like"/>
    <property type="match status" value="1"/>
</dbReference>
<dbReference type="GO" id="GO:0000287">
    <property type="term" value="F:magnesium ion binding"/>
    <property type="evidence" value="ECO:0007669"/>
    <property type="project" value="UniProtKB-ARBA"/>
</dbReference>
<keyword evidence="9" id="KW-0408">Iron</keyword>
<dbReference type="OrthoDB" id="5241249at2"/>
<dbReference type="InterPro" id="IPR036890">
    <property type="entry name" value="HATPase_C_sf"/>
</dbReference>
<evidence type="ECO:0000256" key="9">
    <source>
        <dbReference type="ARBA" id="ARBA00023004"/>
    </source>
</evidence>